<accession>A0A1M4NIA0</accession>
<evidence type="ECO:0000313" key="4">
    <source>
        <dbReference type="EMBL" id="SFZ73088.1"/>
    </source>
</evidence>
<dbReference type="AlphaFoldDB" id="A0A1M4NIA0"/>
<dbReference type="InterPro" id="IPR037107">
    <property type="entry name" value="Put_OMP_sf"/>
</dbReference>
<keyword evidence="1" id="KW-0732">Signal</keyword>
<evidence type="ECO:0000256" key="1">
    <source>
        <dbReference type="SAM" id="SignalP"/>
    </source>
</evidence>
<proteinExistence type="predicted"/>
<dbReference type="EMBL" id="LT633868">
    <property type="protein sequence ID" value="SFZ73088.1"/>
    <property type="molecule type" value="Genomic_DNA"/>
</dbReference>
<dbReference type="Gene3D" id="2.40.128.140">
    <property type="entry name" value="Outer membrane protein"/>
    <property type="match status" value="1"/>
</dbReference>
<dbReference type="EMBL" id="LT633834">
    <property type="protein sequence ID" value="SFZ73013.1"/>
    <property type="molecule type" value="Genomic_DNA"/>
</dbReference>
<reference evidence="2" key="1">
    <citation type="submission" date="2016-11" db="EMBL/GenBank/DDBJ databases">
        <title>Proteomic and phylogenetic analysis of the outer membrane protein repertoire of gastric Helicobacter species.</title>
        <authorList>
            <person name="Joosten M."/>
        </authorList>
    </citation>
    <scope>NUCLEOTIDE SEQUENCE</scope>
    <source>
        <strain evidence="2">KokIII</strain>
        <strain evidence="3">M45</strain>
        <strain evidence="4">R1053</strain>
    </source>
</reference>
<protein>
    <submittedName>
        <fullName evidence="2">OMP1021</fullName>
    </submittedName>
    <submittedName>
        <fullName evidence="4">OMP351</fullName>
    </submittedName>
    <submittedName>
        <fullName evidence="3">OMP981</fullName>
    </submittedName>
</protein>
<dbReference type="Pfam" id="PF09982">
    <property type="entry name" value="LpxR"/>
    <property type="match status" value="1"/>
</dbReference>
<feature type="chain" id="PRO_5011897771" evidence="1">
    <location>
        <begin position="20"/>
        <end position="341"/>
    </location>
</feature>
<dbReference type="RefSeq" id="WP_104732656.1">
    <property type="nucleotide sequence ID" value="NZ_FZMA01000039.1"/>
</dbReference>
<dbReference type="InterPro" id="IPR018707">
    <property type="entry name" value="LpxR"/>
</dbReference>
<evidence type="ECO:0000313" key="3">
    <source>
        <dbReference type="EMBL" id="SFZ73013.1"/>
    </source>
</evidence>
<organism evidence="2">
    <name type="scientific">Helicobacter salomonis</name>
    <dbReference type="NCBI Taxonomy" id="56878"/>
    <lineage>
        <taxon>Bacteria</taxon>
        <taxon>Pseudomonadati</taxon>
        <taxon>Campylobacterota</taxon>
        <taxon>Epsilonproteobacteria</taxon>
        <taxon>Campylobacterales</taxon>
        <taxon>Helicobacteraceae</taxon>
        <taxon>Helicobacter</taxon>
    </lineage>
</organism>
<name>A0A1M4NIA0_9HELI</name>
<sequence length="341" mass="38855">MLFKICLNPVLLVMLPLSARSLLEVSTTLVPYKKQSITLLSENDAYVNPIDRYYTAGNRIGYISKEYNFWGAAYHQSWMAWSRYISLFYKSSKMTRFAFSVTQSIYTPSLKNYSQRNVVLHDHLYAGWFRGSLGIFQRSARNLESIFISLGMVGPDSLAQKIQDWIHGQRGDTKFLGWSHQIRNEWIFEFSYQWLRKVPLLQTRFFSIDMIPGARLTLGNALSYVRLGSTLRMGYNLDTDFGPNKINSNLSGGFPYNNRLSFYAFAGVSGSYQPLNIFVQGNSPQTRGVTRLSPIIYALEGGIALLYKGFRLAFIATNLSKTFLEQPQSHNIGTAEVSFAF</sequence>
<evidence type="ECO:0000313" key="2">
    <source>
        <dbReference type="EMBL" id="SFZ72918.1"/>
    </source>
</evidence>
<feature type="signal peptide" evidence="1">
    <location>
        <begin position="1"/>
        <end position="19"/>
    </location>
</feature>
<gene>
    <name evidence="2" type="primary">omp1021</name>
    <name evidence="4" type="synonym">omp351</name>
    <name evidence="3" type="synonym">omp981</name>
</gene>
<dbReference type="EMBL" id="LT633795">
    <property type="protein sequence ID" value="SFZ72918.1"/>
    <property type="molecule type" value="Genomic_DNA"/>
</dbReference>